<evidence type="ECO:0000256" key="1">
    <source>
        <dbReference type="SAM" id="MobiDB-lite"/>
    </source>
</evidence>
<accession>A0A4Y7TBH2</accession>
<keyword evidence="2" id="KW-0472">Membrane</keyword>
<name>A0A4Y7TBH2_COPMI</name>
<dbReference type="Proteomes" id="UP000298030">
    <property type="component" value="Unassembled WGS sequence"/>
</dbReference>
<keyword evidence="2" id="KW-1133">Transmembrane helix</keyword>
<keyword evidence="2" id="KW-0812">Transmembrane</keyword>
<dbReference type="EMBL" id="QPFP01000019">
    <property type="protein sequence ID" value="TEB31278.1"/>
    <property type="molecule type" value="Genomic_DNA"/>
</dbReference>
<proteinExistence type="predicted"/>
<keyword evidence="4" id="KW-1185">Reference proteome</keyword>
<feature type="transmembrane region" description="Helical" evidence="2">
    <location>
        <begin position="131"/>
        <end position="159"/>
    </location>
</feature>
<dbReference type="OrthoDB" id="3065653at2759"/>
<evidence type="ECO:0000313" key="3">
    <source>
        <dbReference type="EMBL" id="TEB31278.1"/>
    </source>
</evidence>
<feature type="transmembrane region" description="Helical" evidence="2">
    <location>
        <begin position="28"/>
        <end position="50"/>
    </location>
</feature>
<dbReference type="AlphaFoldDB" id="A0A4Y7TBH2"/>
<organism evidence="3 4">
    <name type="scientific">Coprinellus micaceus</name>
    <name type="common">Glistening ink-cap mushroom</name>
    <name type="synonym">Coprinus micaceus</name>
    <dbReference type="NCBI Taxonomy" id="71717"/>
    <lineage>
        <taxon>Eukaryota</taxon>
        <taxon>Fungi</taxon>
        <taxon>Dikarya</taxon>
        <taxon>Basidiomycota</taxon>
        <taxon>Agaricomycotina</taxon>
        <taxon>Agaricomycetes</taxon>
        <taxon>Agaricomycetidae</taxon>
        <taxon>Agaricales</taxon>
        <taxon>Agaricineae</taxon>
        <taxon>Psathyrellaceae</taxon>
        <taxon>Coprinellus</taxon>
    </lineage>
</organism>
<dbReference type="STRING" id="71717.A0A4Y7TBH2"/>
<feature type="compositionally biased region" description="Pro residues" evidence="1">
    <location>
        <begin position="282"/>
        <end position="293"/>
    </location>
</feature>
<reference evidence="3 4" key="1">
    <citation type="journal article" date="2019" name="Nat. Ecol. Evol.">
        <title>Megaphylogeny resolves global patterns of mushroom evolution.</title>
        <authorList>
            <person name="Varga T."/>
            <person name="Krizsan K."/>
            <person name="Foldi C."/>
            <person name="Dima B."/>
            <person name="Sanchez-Garcia M."/>
            <person name="Sanchez-Ramirez S."/>
            <person name="Szollosi G.J."/>
            <person name="Szarkandi J.G."/>
            <person name="Papp V."/>
            <person name="Albert L."/>
            <person name="Andreopoulos W."/>
            <person name="Angelini C."/>
            <person name="Antonin V."/>
            <person name="Barry K.W."/>
            <person name="Bougher N.L."/>
            <person name="Buchanan P."/>
            <person name="Buyck B."/>
            <person name="Bense V."/>
            <person name="Catcheside P."/>
            <person name="Chovatia M."/>
            <person name="Cooper J."/>
            <person name="Damon W."/>
            <person name="Desjardin D."/>
            <person name="Finy P."/>
            <person name="Geml J."/>
            <person name="Haridas S."/>
            <person name="Hughes K."/>
            <person name="Justo A."/>
            <person name="Karasinski D."/>
            <person name="Kautmanova I."/>
            <person name="Kiss B."/>
            <person name="Kocsube S."/>
            <person name="Kotiranta H."/>
            <person name="LaButti K.M."/>
            <person name="Lechner B.E."/>
            <person name="Liimatainen K."/>
            <person name="Lipzen A."/>
            <person name="Lukacs Z."/>
            <person name="Mihaltcheva S."/>
            <person name="Morgado L.N."/>
            <person name="Niskanen T."/>
            <person name="Noordeloos M.E."/>
            <person name="Ohm R.A."/>
            <person name="Ortiz-Santana B."/>
            <person name="Ovrebo C."/>
            <person name="Racz N."/>
            <person name="Riley R."/>
            <person name="Savchenko A."/>
            <person name="Shiryaev A."/>
            <person name="Soop K."/>
            <person name="Spirin V."/>
            <person name="Szebenyi C."/>
            <person name="Tomsovsky M."/>
            <person name="Tulloss R.E."/>
            <person name="Uehling J."/>
            <person name="Grigoriev I.V."/>
            <person name="Vagvolgyi C."/>
            <person name="Papp T."/>
            <person name="Martin F.M."/>
            <person name="Miettinen O."/>
            <person name="Hibbett D.S."/>
            <person name="Nagy L.G."/>
        </authorList>
    </citation>
    <scope>NUCLEOTIDE SEQUENCE [LARGE SCALE GENOMIC DNA]</scope>
    <source>
        <strain evidence="3 4">FP101781</strain>
    </source>
</reference>
<evidence type="ECO:0000313" key="4">
    <source>
        <dbReference type="Proteomes" id="UP000298030"/>
    </source>
</evidence>
<evidence type="ECO:0000256" key="2">
    <source>
        <dbReference type="SAM" id="Phobius"/>
    </source>
</evidence>
<sequence length="363" mass="40025">MSSVDGSITLGKVPTTPYPLVFLRCRTIAFCAITFFSFAWVILLSIVVFMQWEFMDKSYQSTIMVMITVYAITVILLLVMLTRRFRAWLDAARFSLLLVAHIGVSAAFAHYSRRFSCPQPTVEDRNVCGVLILYILISSWLLPLLIAIYASALGVMALYRWHLARPFDAAGYFDVEKDSLDHKLNLKHKSQVSSFLVGPPPPSPTPIAARFSTQLDIPNRFATMPTPTTADFSGSSYYSVSPMHATHASPAVTPTSMGFPADSQPYLVPTPPNGSPTQLPYLMPPSPNNPAPQPYSAAPSDTQPYSTPPVIHGHTLRPSATHNHTQRLPGTRILQFPAILAFSRIWQPTATHSHTQGLPAILT</sequence>
<protein>
    <submittedName>
        <fullName evidence="3">Uncharacterized protein</fullName>
    </submittedName>
</protein>
<gene>
    <name evidence="3" type="ORF">FA13DRAFT_357218</name>
</gene>
<comment type="caution">
    <text evidence="3">The sequence shown here is derived from an EMBL/GenBank/DDBJ whole genome shotgun (WGS) entry which is preliminary data.</text>
</comment>
<feature type="transmembrane region" description="Helical" evidence="2">
    <location>
        <begin position="62"/>
        <end position="82"/>
    </location>
</feature>
<feature type="transmembrane region" description="Helical" evidence="2">
    <location>
        <begin position="94"/>
        <end position="111"/>
    </location>
</feature>
<feature type="region of interest" description="Disordered" evidence="1">
    <location>
        <begin position="262"/>
        <end position="305"/>
    </location>
</feature>